<organism evidence="2 3">
    <name type="scientific">Rhodocollybia butyracea</name>
    <dbReference type="NCBI Taxonomy" id="206335"/>
    <lineage>
        <taxon>Eukaryota</taxon>
        <taxon>Fungi</taxon>
        <taxon>Dikarya</taxon>
        <taxon>Basidiomycota</taxon>
        <taxon>Agaricomycotina</taxon>
        <taxon>Agaricomycetes</taxon>
        <taxon>Agaricomycetidae</taxon>
        <taxon>Agaricales</taxon>
        <taxon>Marasmiineae</taxon>
        <taxon>Omphalotaceae</taxon>
        <taxon>Rhodocollybia</taxon>
    </lineage>
</organism>
<dbReference type="EMBL" id="JADNRY010000025">
    <property type="protein sequence ID" value="KAF9072255.1"/>
    <property type="molecule type" value="Genomic_DNA"/>
</dbReference>
<dbReference type="AlphaFoldDB" id="A0A9P5U9R5"/>
<dbReference type="OrthoDB" id="2675946at2759"/>
<accession>A0A9P5U9R5</accession>
<evidence type="ECO:0000256" key="1">
    <source>
        <dbReference type="SAM" id="MobiDB-lite"/>
    </source>
</evidence>
<feature type="compositionally biased region" description="Low complexity" evidence="1">
    <location>
        <begin position="1"/>
        <end position="10"/>
    </location>
</feature>
<feature type="compositionally biased region" description="Polar residues" evidence="1">
    <location>
        <begin position="158"/>
        <end position="173"/>
    </location>
</feature>
<feature type="region of interest" description="Disordered" evidence="1">
    <location>
        <begin position="158"/>
        <end position="187"/>
    </location>
</feature>
<dbReference type="Proteomes" id="UP000772434">
    <property type="component" value="Unassembled WGS sequence"/>
</dbReference>
<evidence type="ECO:0000313" key="2">
    <source>
        <dbReference type="EMBL" id="KAF9072255.1"/>
    </source>
</evidence>
<keyword evidence="3" id="KW-1185">Reference proteome</keyword>
<comment type="caution">
    <text evidence="2">The sequence shown here is derived from an EMBL/GenBank/DDBJ whole genome shotgun (WGS) entry which is preliminary data.</text>
</comment>
<evidence type="ECO:0000313" key="3">
    <source>
        <dbReference type="Proteomes" id="UP000772434"/>
    </source>
</evidence>
<sequence length="480" mass="52468">MKQIIPIDPALLPPLAPTKAPNRQANSSAPVPGHSRVTRSVIVPTPTIGLDGKPVERRDEMEASLKAVKVKQPLFELCTSLPLPKQPAKKATLEKLYTVLLDFWYLTNTVHTANTPALATSSPSHALLNTLTADSALPTSTPASAALVSTSASPDFIISTPQTDLGHSKQQAQLPPPGPDDDGDGTQEELRLVDEFGGGGMADDILAYDNDDFTEEEEWDLDNDKQYDAFQTKLRVDATKLAEGNCRAGGKKTQAVLVRLINEIMEKMLFEKKIRDCIVDECFLLLLIEFNAKRPKRTRRGTDIEGTFLGAEQEAQDSTLRGRRPSTSVTVWDALKSNMDISLHRARSGLVPGEDAPDITANTFLSSINEEQILSIGLKGFLKHRELRSVVFGHLAWVAQHATGNRGDDFRALKLAELQPHVLLHPNQETAISCMLGLQGEEKAGKRGLQTVINPSYTTFIAHRNAQSAPSPSTFTIFLT</sequence>
<name>A0A9P5U9R5_9AGAR</name>
<gene>
    <name evidence="2" type="ORF">BDP27DRAFT_1418172</name>
</gene>
<protein>
    <submittedName>
        <fullName evidence="2">Uncharacterized protein</fullName>
    </submittedName>
</protein>
<proteinExistence type="predicted"/>
<reference evidence="2" key="1">
    <citation type="submission" date="2020-11" db="EMBL/GenBank/DDBJ databases">
        <authorList>
            <consortium name="DOE Joint Genome Institute"/>
            <person name="Ahrendt S."/>
            <person name="Riley R."/>
            <person name="Andreopoulos W."/>
            <person name="Labutti K."/>
            <person name="Pangilinan J."/>
            <person name="Ruiz-Duenas F.J."/>
            <person name="Barrasa J.M."/>
            <person name="Sanchez-Garcia M."/>
            <person name="Camarero S."/>
            <person name="Miyauchi S."/>
            <person name="Serrano A."/>
            <person name="Linde D."/>
            <person name="Babiker R."/>
            <person name="Drula E."/>
            <person name="Ayuso-Fernandez I."/>
            <person name="Pacheco R."/>
            <person name="Padilla G."/>
            <person name="Ferreira P."/>
            <person name="Barriuso J."/>
            <person name="Kellner H."/>
            <person name="Castanera R."/>
            <person name="Alfaro M."/>
            <person name="Ramirez L."/>
            <person name="Pisabarro A.G."/>
            <person name="Kuo A."/>
            <person name="Tritt A."/>
            <person name="Lipzen A."/>
            <person name="He G."/>
            <person name="Yan M."/>
            <person name="Ng V."/>
            <person name="Cullen D."/>
            <person name="Martin F."/>
            <person name="Rosso M.-N."/>
            <person name="Henrissat B."/>
            <person name="Hibbett D."/>
            <person name="Martinez A.T."/>
            <person name="Grigoriev I.V."/>
        </authorList>
    </citation>
    <scope>NUCLEOTIDE SEQUENCE</scope>
    <source>
        <strain evidence="2">AH 40177</strain>
    </source>
</reference>
<feature type="region of interest" description="Disordered" evidence="1">
    <location>
        <begin position="1"/>
        <end position="38"/>
    </location>
</feature>